<dbReference type="AlphaFoldDB" id="A0A4R3KQP8"/>
<dbReference type="InterPro" id="IPR036610">
    <property type="entry name" value="PEBP-like_sf"/>
</dbReference>
<dbReference type="InterPro" id="IPR008914">
    <property type="entry name" value="PEBP"/>
</dbReference>
<dbReference type="PANTHER" id="PTHR30289:SF1">
    <property type="entry name" value="PEBP (PHOSPHATIDYLETHANOLAMINE-BINDING PROTEIN) FAMILY PROTEIN"/>
    <property type="match status" value="1"/>
</dbReference>
<dbReference type="PANTHER" id="PTHR30289">
    <property type="entry name" value="UNCHARACTERIZED PROTEIN YBCL-RELATED"/>
    <property type="match status" value="1"/>
</dbReference>
<dbReference type="InterPro" id="IPR005247">
    <property type="entry name" value="YbhB_YbcL/LppC-like"/>
</dbReference>
<sequence length="146" mass="15934">MQILSVFKEGEAIPTAHTCLGPNISPPLELKDIPAGTQSLVLIVEDIDAAPKAWTHWLVFNIPPGTGHVNEGKIPSGAIEGLSNNHTFGYEGPCPKYFSGTHHYWFRLYALDIVLGLPRESEREAVEEKMNGHILEEAVLTGSCTS</sequence>
<dbReference type="RefSeq" id="WP_132129046.1">
    <property type="nucleotide sequence ID" value="NZ_SMAD01000005.1"/>
</dbReference>
<accession>A0A4R3KQP8</accession>
<evidence type="ECO:0000313" key="2">
    <source>
        <dbReference type="Proteomes" id="UP000295807"/>
    </source>
</evidence>
<dbReference type="CDD" id="cd00865">
    <property type="entry name" value="PEBP_bact_arch"/>
    <property type="match status" value="1"/>
</dbReference>
<dbReference type="Gene3D" id="3.90.280.10">
    <property type="entry name" value="PEBP-like"/>
    <property type="match status" value="1"/>
</dbReference>
<dbReference type="EMBL" id="SMAD01000005">
    <property type="protein sequence ID" value="TCS87248.1"/>
    <property type="molecule type" value="Genomic_DNA"/>
</dbReference>
<gene>
    <name evidence="1" type="ORF">EDD80_10561</name>
</gene>
<protein>
    <submittedName>
        <fullName evidence="1">PBP family phospholipid-binding protein</fullName>
    </submittedName>
</protein>
<dbReference type="OrthoDB" id="9797506at2"/>
<evidence type="ECO:0000313" key="1">
    <source>
        <dbReference type="EMBL" id="TCS87248.1"/>
    </source>
</evidence>
<dbReference type="SUPFAM" id="SSF49777">
    <property type="entry name" value="PEBP-like"/>
    <property type="match status" value="1"/>
</dbReference>
<proteinExistence type="predicted"/>
<name>A0A4R3KQP8_9SPHI</name>
<dbReference type="Pfam" id="PF01161">
    <property type="entry name" value="PBP"/>
    <property type="match status" value="1"/>
</dbReference>
<dbReference type="Proteomes" id="UP000295807">
    <property type="component" value="Unassembled WGS sequence"/>
</dbReference>
<dbReference type="NCBIfam" id="TIGR00481">
    <property type="entry name" value="YbhB/YbcL family Raf kinase inhibitor-like protein"/>
    <property type="match status" value="1"/>
</dbReference>
<comment type="caution">
    <text evidence="1">The sequence shown here is derived from an EMBL/GenBank/DDBJ whole genome shotgun (WGS) entry which is preliminary data.</text>
</comment>
<organism evidence="1 2">
    <name type="scientific">Anseongella ginsenosidimutans</name>
    <dbReference type="NCBI Taxonomy" id="496056"/>
    <lineage>
        <taxon>Bacteria</taxon>
        <taxon>Pseudomonadati</taxon>
        <taxon>Bacteroidota</taxon>
        <taxon>Sphingobacteriia</taxon>
        <taxon>Sphingobacteriales</taxon>
        <taxon>Sphingobacteriaceae</taxon>
        <taxon>Anseongella</taxon>
    </lineage>
</organism>
<reference evidence="1 2" key="1">
    <citation type="submission" date="2019-03" db="EMBL/GenBank/DDBJ databases">
        <title>Genomic Encyclopedia of Type Strains, Phase IV (KMG-IV): sequencing the most valuable type-strain genomes for metagenomic binning, comparative biology and taxonomic classification.</title>
        <authorList>
            <person name="Goeker M."/>
        </authorList>
    </citation>
    <scope>NUCLEOTIDE SEQUENCE [LARGE SCALE GENOMIC DNA]</scope>
    <source>
        <strain evidence="1 2">DSM 21100</strain>
    </source>
</reference>
<keyword evidence="2" id="KW-1185">Reference proteome</keyword>